<protein>
    <submittedName>
        <fullName evidence="2">PIN domain protein</fullName>
    </submittedName>
</protein>
<comment type="caution">
    <text evidence="2">The sequence shown here is derived from an EMBL/GenBank/DDBJ whole genome shotgun (WGS) entry which is preliminary data.</text>
</comment>
<dbReference type="AlphaFoldDB" id="A0A0G0M208"/>
<dbReference type="Proteomes" id="UP000034932">
    <property type="component" value="Unassembled WGS sequence"/>
</dbReference>
<proteinExistence type="predicted"/>
<evidence type="ECO:0000313" key="3">
    <source>
        <dbReference type="Proteomes" id="UP000034932"/>
    </source>
</evidence>
<dbReference type="InterPro" id="IPR052919">
    <property type="entry name" value="TA_system_RNase"/>
</dbReference>
<dbReference type="InterPro" id="IPR002716">
    <property type="entry name" value="PIN_dom"/>
</dbReference>
<gene>
    <name evidence="2" type="ORF">UT19_C0002G0002</name>
</gene>
<feature type="domain" description="PIN" evidence="1">
    <location>
        <begin position="6"/>
        <end position="50"/>
    </location>
</feature>
<sequence length="53" mass="6286">MKNNFLLDTHVFIWAMEESKRLSQDIKDKIINPRNKIFISVATVWEIVIKKAI</sequence>
<organism evidence="2 3">
    <name type="scientific">Candidatus Woesebacteria bacterium GW2011_GWB1_39_10b</name>
    <dbReference type="NCBI Taxonomy" id="1618573"/>
    <lineage>
        <taxon>Bacteria</taxon>
        <taxon>Candidatus Woeseibacteriota</taxon>
    </lineage>
</organism>
<dbReference type="Pfam" id="PF01850">
    <property type="entry name" value="PIN"/>
    <property type="match status" value="1"/>
</dbReference>
<dbReference type="InterPro" id="IPR029060">
    <property type="entry name" value="PIN-like_dom_sf"/>
</dbReference>
<evidence type="ECO:0000259" key="1">
    <source>
        <dbReference type="Pfam" id="PF01850"/>
    </source>
</evidence>
<dbReference type="PANTHER" id="PTHR36173:SF2">
    <property type="entry name" value="RIBONUCLEASE VAPC16"/>
    <property type="match status" value="1"/>
</dbReference>
<dbReference type="PANTHER" id="PTHR36173">
    <property type="entry name" value="RIBONUCLEASE VAPC16-RELATED"/>
    <property type="match status" value="1"/>
</dbReference>
<dbReference type="Gene3D" id="3.40.50.1010">
    <property type="entry name" value="5'-nuclease"/>
    <property type="match status" value="1"/>
</dbReference>
<evidence type="ECO:0000313" key="2">
    <source>
        <dbReference type="EMBL" id="KKQ94360.1"/>
    </source>
</evidence>
<accession>A0A0G0M208</accession>
<dbReference type="EMBL" id="LBVW01000002">
    <property type="protein sequence ID" value="KKQ94360.1"/>
    <property type="molecule type" value="Genomic_DNA"/>
</dbReference>
<reference evidence="2 3" key="1">
    <citation type="journal article" date="2015" name="Nature">
        <title>rRNA introns, odd ribosomes, and small enigmatic genomes across a large radiation of phyla.</title>
        <authorList>
            <person name="Brown C.T."/>
            <person name="Hug L.A."/>
            <person name="Thomas B.C."/>
            <person name="Sharon I."/>
            <person name="Castelle C.J."/>
            <person name="Singh A."/>
            <person name="Wilkins M.J."/>
            <person name="Williams K.H."/>
            <person name="Banfield J.F."/>
        </authorList>
    </citation>
    <scope>NUCLEOTIDE SEQUENCE [LARGE SCALE GENOMIC DNA]</scope>
</reference>
<dbReference type="SUPFAM" id="SSF88723">
    <property type="entry name" value="PIN domain-like"/>
    <property type="match status" value="1"/>
</dbReference>
<name>A0A0G0M208_9BACT</name>